<dbReference type="STRING" id="13249.T1IBC8"/>
<dbReference type="InParanoid" id="T1IBC8"/>
<evidence type="ECO:0008006" key="5">
    <source>
        <dbReference type="Google" id="ProtNLM"/>
    </source>
</evidence>
<feature type="region of interest" description="Disordered" evidence="2">
    <location>
        <begin position="241"/>
        <end position="285"/>
    </location>
</feature>
<evidence type="ECO:0000313" key="4">
    <source>
        <dbReference type="Proteomes" id="UP000015103"/>
    </source>
</evidence>
<dbReference type="HOGENOM" id="CLU_977671_0_0_1"/>
<name>T1IBC8_RHOPR</name>
<evidence type="ECO:0000313" key="3">
    <source>
        <dbReference type="EnsemblMetazoa" id="RPRC013599-PA"/>
    </source>
</evidence>
<dbReference type="Gene3D" id="3.30.70.1820">
    <property type="entry name" value="L1 transposable element, RRM domain"/>
    <property type="match status" value="1"/>
</dbReference>
<accession>T1IBC8</accession>
<dbReference type="eggNOG" id="ENOG502SNAA">
    <property type="taxonomic scope" value="Eukaryota"/>
</dbReference>
<organism evidence="3 4">
    <name type="scientific">Rhodnius prolixus</name>
    <name type="common">Triatomid bug</name>
    <dbReference type="NCBI Taxonomy" id="13249"/>
    <lineage>
        <taxon>Eukaryota</taxon>
        <taxon>Metazoa</taxon>
        <taxon>Ecdysozoa</taxon>
        <taxon>Arthropoda</taxon>
        <taxon>Hexapoda</taxon>
        <taxon>Insecta</taxon>
        <taxon>Pterygota</taxon>
        <taxon>Neoptera</taxon>
        <taxon>Paraneoptera</taxon>
        <taxon>Hemiptera</taxon>
        <taxon>Heteroptera</taxon>
        <taxon>Panheteroptera</taxon>
        <taxon>Cimicomorpha</taxon>
        <taxon>Reduviidae</taxon>
        <taxon>Triatominae</taxon>
        <taxon>Rhodnius</taxon>
    </lineage>
</organism>
<dbReference type="VEuPathDB" id="VectorBase:RPRC013599"/>
<evidence type="ECO:0000256" key="1">
    <source>
        <dbReference type="SAM" id="Coils"/>
    </source>
</evidence>
<dbReference type="EnsemblMetazoa" id="RPRC013599-RA">
    <property type="protein sequence ID" value="RPRC013599-PA"/>
    <property type="gene ID" value="RPRC013599"/>
</dbReference>
<reference evidence="3" key="1">
    <citation type="submission" date="2015-05" db="UniProtKB">
        <authorList>
            <consortium name="EnsemblMetazoa"/>
        </authorList>
    </citation>
    <scope>IDENTIFICATION</scope>
</reference>
<dbReference type="EMBL" id="ACPB03021389">
    <property type="status" value="NOT_ANNOTATED_CDS"/>
    <property type="molecule type" value="Genomic_DNA"/>
</dbReference>
<dbReference type="AlphaFoldDB" id="T1IBC8"/>
<protein>
    <recommendedName>
        <fullName evidence="5">Endonuclease-reverse transcriptase</fullName>
    </recommendedName>
</protein>
<proteinExistence type="predicted"/>
<feature type="coiled-coil region" evidence="1">
    <location>
        <begin position="13"/>
        <end position="72"/>
    </location>
</feature>
<sequence length="285" mass="32833">MAEINLNDIMCKLIEMKNQMEQNTKQLENTINLFRNQLEGISSKLDNVEVKYRDVNKEVKDLSRNVSSLMRKDKEKNIIMYNVEQKENETVEQLETAVMSVLRNDLKADIELKEIDRIIRVGRHLPSNRPVLIKFVTFRKKIEIIRLARNLKGTNFGISQDYSYEERQLGKKLIPYMVQARSMQCRASLRGGKLLVDGELYSLEELITLEEQEPIAMGSNTGQEEADKGKPSSVLTPAKLNVSVQQHRQKVQPPVFSKHPALRWLRGHPTGEQTNKKRKTESSSV</sequence>
<keyword evidence="1" id="KW-0175">Coiled coil</keyword>
<dbReference type="Proteomes" id="UP000015103">
    <property type="component" value="Unassembled WGS sequence"/>
</dbReference>
<keyword evidence="4" id="KW-1185">Reference proteome</keyword>
<evidence type="ECO:0000256" key="2">
    <source>
        <dbReference type="SAM" id="MobiDB-lite"/>
    </source>
</evidence>